<feature type="transmembrane region" description="Helical" evidence="2">
    <location>
        <begin position="20"/>
        <end position="44"/>
    </location>
</feature>
<accession>A0A9P3GQ04</accession>
<protein>
    <submittedName>
        <fullName evidence="3">Uncharacterized protein</fullName>
    </submittedName>
</protein>
<feature type="compositionally biased region" description="Polar residues" evidence="1">
    <location>
        <begin position="1"/>
        <end position="19"/>
    </location>
</feature>
<keyword evidence="2" id="KW-1133">Transmembrane helix</keyword>
<proteinExistence type="predicted"/>
<evidence type="ECO:0000256" key="2">
    <source>
        <dbReference type="SAM" id="Phobius"/>
    </source>
</evidence>
<sequence length="82" mass="8799">MPTSASGRPDDTQTPSKSQGIPCCVPVFLLALTTAVLVVPVVLLRRHNSTVRSKALKDAPRCSWSWAAHWCRCGVSHGMAAL</sequence>
<dbReference type="AlphaFoldDB" id="A0A9P3GQ04"/>
<keyword evidence="2" id="KW-0472">Membrane</keyword>
<evidence type="ECO:0000313" key="4">
    <source>
        <dbReference type="Proteomes" id="UP000703269"/>
    </source>
</evidence>
<keyword evidence="4" id="KW-1185">Reference proteome</keyword>
<comment type="caution">
    <text evidence="3">The sequence shown here is derived from an EMBL/GenBank/DDBJ whole genome shotgun (WGS) entry which is preliminary data.</text>
</comment>
<organism evidence="3 4">
    <name type="scientific">Phanerochaete sordida</name>
    <dbReference type="NCBI Taxonomy" id="48140"/>
    <lineage>
        <taxon>Eukaryota</taxon>
        <taxon>Fungi</taxon>
        <taxon>Dikarya</taxon>
        <taxon>Basidiomycota</taxon>
        <taxon>Agaricomycotina</taxon>
        <taxon>Agaricomycetes</taxon>
        <taxon>Polyporales</taxon>
        <taxon>Phanerochaetaceae</taxon>
        <taxon>Phanerochaete</taxon>
    </lineage>
</organism>
<dbReference type="Proteomes" id="UP000703269">
    <property type="component" value="Unassembled WGS sequence"/>
</dbReference>
<name>A0A9P3GQ04_9APHY</name>
<evidence type="ECO:0000313" key="3">
    <source>
        <dbReference type="EMBL" id="GJE99590.1"/>
    </source>
</evidence>
<feature type="region of interest" description="Disordered" evidence="1">
    <location>
        <begin position="1"/>
        <end position="21"/>
    </location>
</feature>
<reference evidence="3 4" key="1">
    <citation type="submission" date="2021-08" db="EMBL/GenBank/DDBJ databases">
        <title>Draft Genome Sequence of Phanerochaete sordida strain YK-624.</title>
        <authorList>
            <person name="Mori T."/>
            <person name="Dohra H."/>
            <person name="Suzuki T."/>
            <person name="Kawagishi H."/>
            <person name="Hirai H."/>
        </authorList>
    </citation>
    <scope>NUCLEOTIDE SEQUENCE [LARGE SCALE GENOMIC DNA]</scope>
    <source>
        <strain evidence="3 4">YK-624</strain>
    </source>
</reference>
<dbReference type="EMBL" id="BPQB01000113">
    <property type="protein sequence ID" value="GJE99590.1"/>
    <property type="molecule type" value="Genomic_DNA"/>
</dbReference>
<evidence type="ECO:0000256" key="1">
    <source>
        <dbReference type="SAM" id="MobiDB-lite"/>
    </source>
</evidence>
<gene>
    <name evidence="3" type="ORF">PsYK624_158570</name>
</gene>
<keyword evidence="2" id="KW-0812">Transmembrane</keyword>